<sequence length="237" mass="27643">MSKSSILFSPSQTPNYQIAICSRVGLLYKLTEPFLFRLRTRKIFDSPLNFSPEYENTTDTHDYKYQSVTINTNHFSGFDNEWEKYLQALKNSIESFPKNKQIIIKHSNPYWDIDLVIKHADFGDETCELTVDGRTITELLTQLNSFSGIPATLPVLMVDNDNDDDNVIFGAERAEGCNDFVRLTFMDYEAETESEEEENYPLHTVQIDREWLINQLRPLCAFQLNIDEWDKEFSHQV</sequence>
<dbReference type="EMBL" id="CP034433">
    <property type="protein sequence ID" value="AZN35054.1"/>
    <property type="molecule type" value="Genomic_DNA"/>
</dbReference>
<proteinExistence type="predicted"/>
<reference evidence="1 2" key="1">
    <citation type="submission" date="2018-12" db="EMBL/GenBank/DDBJ databases">
        <title>Complete genome sequence of Iodobacter sp. H11R3.</title>
        <authorList>
            <person name="Bae J.-W."/>
        </authorList>
    </citation>
    <scope>NUCLEOTIDE SEQUENCE [LARGE SCALE GENOMIC DNA]</scope>
    <source>
        <strain evidence="1 2">H11R3</strain>
    </source>
</reference>
<gene>
    <name evidence="1" type="ORF">EJO50_00255</name>
</gene>
<evidence type="ECO:0000313" key="2">
    <source>
        <dbReference type="Proteomes" id="UP000282438"/>
    </source>
</evidence>
<dbReference type="OrthoDB" id="9819391at2"/>
<organism evidence="1 2">
    <name type="scientific">Iodobacter ciconiae</name>
    <dbReference type="NCBI Taxonomy" id="2496266"/>
    <lineage>
        <taxon>Bacteria</taxon>
        <taxon>Pseudomonadati</taxon>
        <taxon>Pseudomonadota</taxon>
        <taxon>Betaproteobacteria</taxon>
        <taxon>Neisseriales</taxon>
        <taxon>Chitinibacteraceae</taxon>
        <taxon>Iodobacter</taxon>
    </lineage>
</organism>
<name>A0A3S8ZNI1_9NEIS</name>
<evidence type="ECO:0000313" key="1">
    <source>
        <dbReference type="EMBL" id="AZN35054.1"/>
    </source>
</evidence>
<dbReference type="AlphaFoldDB" id="A0A3S8ZNI1"/>
<dbReference type="Proteomes" id="UP000282438">
    <property type="component" value="Chromosome"/>
</dbReference>
<accession>A0A3S8ZNI1</accession>
<keyword evidence="2" id="KW-1185">Reference proteome</keyword>
<dbReference type="KEGG" id="iod:EJO50_00255"/>
<protein>
    <submittedName>
        <fullName evidence="1">Uncharacterized protein</fullName>
    </submittedName>
</protein>
<dbReference type="RefSeq" id="WP_125971030.1">
    <property type="nucleotide sequence ID" value="NZ_CP034433.1"/>
</dbReference>